<feature type="transmembrane region" description="Helical" evidence="6">
    <location>
        <begin position="418"/>
        <end position="435"/>
    </location>
</feature>
<sequence>MIKKKRIILGIILVGYFMIILDNSIIFTGTVKIAQTMHLNEVQLSWIQNAYALFFGGFMLLGGRAGDIFGRKRIFELGLFIFAIGSLLVGLATTGEFMIIFRAFQGIGAAIIAPTTLALIMDNFVGKERTKAVAWYGSMAGVGASVSQILGGFFAATVGWRFGFFINVPIAIAMIIMSYKFIPEGNKQPGKFDWLGAIFSLIAVSSLIYAIDGAKEPLLFGVIGLVSLLLFILVESKASQPIMPLKVFLNRFRVGAYIGRIAFTGAMMAFWFFTPQMLQEYLHYSPFAAGIAFLPLTIVTFIFSLQVPKLTNKLGNGMLLLIGITITLIGMVTVIFYQHGYWLELAVPMMIVGVGQGLAFAPLTAAGIFEVNDKNAGAASGVVNVMHQIGAAFGISLVTSLTVGIHNPVIKFSMSMKWISILLLIVVVVTILFILPKKSSKTKL</sequence>
<dbReference type="STRING" id="1423745.GCA_001311215_01789"/>
<feature type="domain" description="Major facilitator superfamily (MFS) profile" evidence="7">
    <location>
        <begin position="8"/>
        <end position="439"/>
    </location>
</feature>
<dbReference type="Proteomes" id="UP000051586">
    <property type="component" value="Unassembled WGS sequence"/>
</dbReference>
<protein>
    <submittedName>
        <fullName evidence="8">Drug H(+) antiporter</fullName>
    </submittedName>
</protein>
<organism evidence="8 9">
    <name type="scientific">Fructilactobacillus florum DSM 22689 = JCM 16035</name>
    <dbReference type="NCBI Taxonomy" id="1423745"/>
    <lineage>
        <taxon>Bacteria</taxon>
        <taxon>Bacillati</taxon>
        <taxon>Bacillota</taxon>
        <taxon>Bacilli</taxon>
        <taxon>Lactobacillales</taxon>
        <taxon>Lactobacillaceae</taxon>
        <taxon>Fructilactobacillus</taxon>
    </lineage>
</organism>
<dbReference type="Gene3D" id="1.20.1720.10">
    <property type="entry name" value="Multidrug resistance protein D"/>
    <property type="match status" value="1"/>
</dbReference>
<feature type="transmembrane region" description="Helical" evidence="6">
    <location>
        <begin position="162"/>
        <end position="182"/>
    </location>
</feature>
<evidence type="ECO:0000256" key="1">
    <source>
        <dbReference type="ARBA" id="ARBA00004651"/>
    </source>
</evidence>
<keyword evidence="5 6" id="KW-0472">Membrane</keyword>
<feature type="transmembrane region" description="Helical" evidence="6">
    <location>
        <begin position="254"/>
        <end position="273"/>
    </location>
</feature>
<dbReference type="InterPro" id="IPR011701">
    <property type="entry name" value="MFS"/>
</dbReference>
<dbReference type="GO" id="GO:0005886">
    <property type="term" value="C:plasma membrane"/>
    <property type="evidence" value="ECO:0007669"/>
    <property type="project" value="UniProtKB-SubCell"/>
</dbReference>
<dbReference type="PROSITE" id="PS50850">
    <property type="entry name" value="MFS"/>
    <property type="match status" value="1"/>
</dbReference>
<feature type="transmembrane region" description="Helical" evidence="6">
    <location>
        <begin position="99"/>
        <end position="121"/>
    </location>
</feature>
<evidence type="ECO:0000313" key="8">
    <source>
        <dbReference type="EMBL" id="KRM91880.1"/>
    </source>
</evidence>
<evidence type="ECO:0000259" key="7">
    <source>
        <dbReference type="PROSITE" id="PS50850"/>
    </source>
</evidence>
<feature type="transmembrane region" description="Helical" evidence="6">
    <location>
        <begin position="74"/>
        <end position="93"/>
    </location>
</feature>
<name>A0A0R2CJU3_9LACO</name>
<dbReference type="InterPro" id="IPR036259">
    <property type="entry name" value="MFS_trans_sf"/>
</dbReference>
<keyword evidence="4 6" id="KW-1133">Transmembrane helix</keyword>
<feature type="transmembrane region" description="Helical" evidence="6">
    <location>
        <begin position="345"/>
        <end position="369"/>
    </location>
</feature>
<keyword evidence="3 6" id="KW-0812">Transmembrane</keyword>
<feature type="transmembrane region" description="Helical" evidence="6">
    <location>
        <begin position="381"/>
        <end position="406"/>
    </location>
</feature>
<feature type="transmembrane region" description="Helical" evidence="6">
    <location>
        <begin position="46"/>
        <end position="62"/>
    </location>
</feature>
<feature type="transmembrane region" description="Helical" evidence="6">
    <location>
        <begin position="133"/>
        <end position="156"/>
    </location>
</feature>
<evidence type="ECO:0000256" key="5">
    <source>
        <dbReference type="ARBA" id="ARBA00023136"/>
    </source>
</evidence>
<dbReference type="AlphaFoldDB" id="A0A0R2CJU3"/>
<keyword evidence="2" id="KW-0813">Transport</keyword>
<comment type="caution">
    <text evidence="8">The sequence shown here is derived from an EMBL/GenBank/DDBJ whole genome shotgun (WGS) entry which is preliminary data.</text>
</comment>
<accession>A0A0R2CJU3</accession>
<feature type="transmembrane region" description="Helical" evidence="6">
    <location>
        <begin position="317"/>
        <end position="339"/>
    </location>
</feature>
<evidence type="ECO:0000256" key="2">
    <source>
        <dbReference type="ARBA" id="ARBA00022448"/>
    </source>
</evidence>
<dbReference type="InterPro" id="IPR020846">
    <property type="entry name" value="MFS_dom"/>
</dbReference>
<dbReference type="PANTHER" id="PTHR42718:SF9">
    <property type="entry name" value="MAJOR FACILITATOR SUPERFAMILY MULTIDRUG TRANSPORTER MFSC"/>
    <property type="match status" value="1"/>
</dbReference>
<dbReference type="PATRIC" id="fig|1423745.4.peg.746"/>
<reference evidence="8 9" key="1">
    <citation type="journal article" date="2015" name="Genome Announc.">
        <title>Expanding the biotechnology potential of lactobacilli through comparative genomics of 213 strains and associated genera.</title>
        <authorList>
            <person name="Sun Z."/>
            <person name="Harris H.M."/>
            <person name="McCann A."/>
            <person name="Guo C."/>
            <person name="Argimon S."/>
            <person name="Zhang W."/>
            <person name="Yang X."/>
            <person name="Jeffery I.B."/>
            <person name="Cooney J.C."/>
            <person name="Kagawa T.F."/>
            <person name="Liu W."/>
            <person name="Song Y."/>
            <person name="Salvetti E."/>
            <person name="Wrobel A."/>
            <person name="Rasinkangas P."/>
            <person name="Parkhill J."/>
            <person name="Rea M.C."/>
            <person name="O'Sullivan O."/>
            <person name="Ritari J."/>
            <person name="Douillard F.P."/>
            <person name="Paul Ross R."/>
            <person name="Yang R."/>
            <person name="Briner A.E."/>
            <person name="Felis G.E."/>
            <person name="de Vos W.M."/>
            <person name="Barrangou R."/>
            <person name="Klaenhammer T.R."/>
            <person name="Caufield P.W."/>
            <person name="Cui Y."/>
            <person name="Zhang H."/>
            <person name="O'Toole P.W."/>
        </authorList>
    </citation>
    <scope>NUCLEOTIDE SEQUENCE [LARGE SCALE GENOMIC DNA]</scope>
    <source>
        <strain evidence="8 9">DSM 22689</strain>
    </source>
</reference>
<dbReference type="CDD" id="cd17321">
    <property type="entry name" value="MFS_MMR_MDR_like"/>
    <property type="match status" value="1"/>
</dbReference>
<gene>
    <name evidence="8" type="ORF">FC87_GL000705</name>
</gene>
<proteinExistence type="predicted"/>
<feature type="transmembrane region" description="Helical" evidence="6">
    <location>
        <begin position="285"/>
        <end position="305"/>
    </location>
</feature>
<comment type="subcellular location">
    <subcellularLocation>
        <location evidence="1">Cell membrane</location>
        <topology evidence="1">Multi-pass membrane protein</topology>
    </subcellularLocation>
</comment>
<evidence type="ECO:0000256" key="4">
    <source>
        <dbReference type="ARBA" id="ARBA00022989"/>
    </source>
</evidence>
<dbReference type="PANTHER" id="PTHR42718">
    <property type="entry name" value="MAJOR FACILITATOR SUPERFAMILY MULTIDRUG TRANSPORTER MFSC"/>
    <property type="match status" value="1"/>
</dbReference>
<dbReference type="Gene3D" id="1.20.1250.20">
    <property type="entry name" value="MFS general substrate transporter like domains"/>
    <property type="match status" value="1"/>
</dbReference>
<evidence type="ECO:0000313" key="9">
    <source>
        <dbReference type="Proteomes" id="UP000051586"/>
    </source>
</evidence>
<dbReference type="EMBL" id="AYZI01000003">
    <property type="protein sequence ID" value="KRM91880.1"/>
    <property type="molecule type" value="Genomic_DNA"/>
</dbReference>
<feature type="transmembrane region" description="Helical" evidence="6">
    <location>
        <begin position="7"/>
        <end position="26"/>
    </location>
</feature>
<feature type="transmembrane region" description="Helical" evidence="6">
    <location>
        <begin position="194"/>
        <end position="211"/>
    </location>
</feature>
<dbReference type="RefSeq" id="WP_056961547.1">
    <property type="nucleotide sequence ID" value="NZ_AYZI01000003.1"/>
</dbReference>
<evidence type="ECO:0000256" key="6">
    <source>
        <dbReference type="SAM" id="Phobius"/>
    </source>
</evidence>
<evidence type="ECO:0000256" key="3">
    <source>
        <dbReference type="ARBA" id="ARBA00022692"/>
    </source>
</evidence>
<dbReference type="SUPFAM" id="SSF103473">
    <property type="entry name" value="MFS general substrate transporter"/>
    <property type="match status" value="1"/>
</dbReference>
<dbReference type="GO" id="GO:0022857">
    <property type="term" value="F:transmembrane transporter activity"/>
    <property type="evidence" value="ECO:0007669"/>
    <property type="project" value="InterPro"/>
</dbReference>
<feature type="transmembrane region" description="Helical" evidence="6">
    <location>
        <begin position="217"/>
        <end position="234"/>
    </location>
</feature>
<dbReference type="Pfam" id="PF07690">
    <property type="entry name" value="MFS_1"/>
    <property type="match status" value="1"/>
</dbReference>